<proteinExistence type="predicted"/>
<sequence length="58" mass="6841">MPCFSTFLISWVIIRSNFFHRVKSLEFSLSQNDYCLFCPCQNLRNYIHSASPTICCEE</sequence>
<accession>A0A0A9FPC0</accession>
<reference evidence="1" key="2">
    <citation type="journal article" date="2015" name="Data Brief">
        <title>Shoot transcriptome of the giant reed, Arundo donax.</title>
        <authorList>
            <person name="Barrero R.A."/>
            <person name="Guerrero F.D."/>
            <person name="Moolhuijzen P."/>
            <person name="Goolsby J.A."/>
            <person name="Tidwell J."/>
            <person name="Bellgard S.E."/>
            <person name="Bellgard M.I."/>
        </authorList>
    </citation>
    <scope>NUCLEOTIDE SEQUENCE</scope>
    <source>
        <tissue evidence="1">Shoot tissue taken approximately 20 cm above the soil surface</tissue>
    </source>
</reference>
<evidence type="ECO:0000313" key="1">
    <source>
        <dbReference type="EMBL" id="JAE12151.1"/>
    </source>
</evidence>
<dbReference type="EMBL" id="GBRH01185745">
    <property type="protein sequence ID" value="JAE12151.1"/>
    <property type="molecule type" value="Transcribed_RNA"/>
</dbReference>
<protein>
    <submittedName>
        <fullName evidence="1">Uncharacterized protein</fullName>
    </submittedName>
</protein>
<organism evidence="1">
    <name type="scientific">Arundo donax</name>
    <name type="common">Giant reed</name>
    <name type="synonym">Donax arundinaceus</name>
    <dbReference type="NCBI Taxonomy" id="35708"/>
    <lineage>
        <taxon>Eukaryota</taxon>
        <taxon>Viridiplantae</taxon>
        <taxon>Streptophyta</taxon>
        <taxon>Embryophyta</taxon>
        <taxon>Tracheophyta</taxon>
        <taxon>Spermatophyta</taxon>
        <taxon>Magnoliopsida</taxon>
        <taxon>Liliopsida</taxon>
        <taxon>Poales</taxon>
        <taxon>Poaceae</taxon>
        <taxon>PACMAD clade</taxon>
        <taxon>Arundinoideae</taxon>
        <taxon>Arundineae</taxon>
        <taxon>Arundo</taxon>
    </lineage>
</organism>
<name>A0A0A9FPC0_ARUDO</name>
<reference evidence="1" key="1">
    <citation type="submission" date="2014-09" db="EMBL/GenBank/DDBJ databases">
        <authorList>
            <person name="Magalhaes I.L.F."/>
            <person name="Oliveira U."/>
            <person name="Santos F.R."/>
            <person name="Vidigal T.H.D.A."/>
            <person name="Brescovit A.D."/>
            <person name="Santos A.J."/>
        </authorList>
    </citation>
    <scope>NUCLEOTIDE SEQUENCE</scope>
    <source>
        <tissue evidence="1">Shoot tissue taken approximately 20 cm above the soil surface</tissue>
    </source>
</reference>
<dbReference type="AlphaFoldDB" id="A0A0A9FPC0"/>